<evidence type="ECO:0000256" key="4">
    <source>
        <dbReference type="ARBA" id="ARBA00022461"/>
    </source>
</evidence>
<sequence>SKVTKVCSSSEEKKCYIRSKINFQKEIEETCQCLDPCDGVSYKGEKKRIVFAGKLVNRFEKDTITKRSFDVRFKDEKFYPLILTKSYDNIELISHIGGLILLFVGFSFPSIVFATVRYGIKCLIFKYDSMIATRIVKRSLKVLMAIPCVLGSFYIIIKFSFHDMANDIIIEQGDDISVSQIAFPAVTYFARQPWNYKFKGYSKFCVNSELSSFDLFKTSWFQNQTAVWNEAHQVEFAEVMTSRGTGISFNILDFNDMFKTIEISSDFFYDRNITLRGGTKKFISDRPWKAFISSHGSLNLELTTMEIYSRKLEHAFFVHSPLELPLGLVDDDIIEFDEGKSLKILISPYMITTDDDVKRLKIEDRKCFLENEKNLKLFKVYTKRNCELECMSDHTNKTLGCVMLDVVRDRNTEVCDEKHKIEGYKKVQVYTVQNLNCNCLEPCDMIRYDTQILEDKLRNLTTNETFLSFQFKHSTFTPLKRTLRHKRMDMFNFACGLLSFYCGLNLIQFLNVFLKFPQQMFRKICLRK</sequence>
<feature type="non-terminal residue" evidence="14">
    <location>
        <position position="528"/>
    </location>
</feature>
<evidence type="ECO:0000256" key="10">
    <source>
        <dbReference type="ARBA" id="ARBA00023201"/>
    </source>
</evidence>
<protein>
    <submittedName>
        <fullName evidence="14">CLUMA_CG020712, isoform A</fullName>
    </submittedName>
</protein>
<evidence type="ECO:0000313" key="14">
    <source>
        <dbReference type="EMBL" id="CRL07758.1"/>
    </source>
</evidence>
<evidence type="ECO:0000256" key="12">
    <source>
        <dbReference type="RuleBase" id="RU000679"/>
    </source>
</evidence>
<evidence type="ECO:0000256" key="9">
    <source>
        <dbReference type="ARBA" id="ARBA00023136"/>
    </source>
</evidence>
<name>A0A1J1J8G7_9DIPT</name>
<feature type="transmembrane region" description="Helical" evidence="13">
    <location>
        <begin position="96"/>
        <end position="120"/>
    </location>
</feature>
<comment type="subcellular location">
    <subcellularLocation>
        <location evidence="1">Membrane</location>
        <topology evidence="1">Multi-pass membrane protein</topology>
    </subcellularLocation>
</comment>
<evidence type="ECO:0000256" key="7">
    <source>
        <dbReference type="ARBA" id="ARBA00023053"/>
    </source>
</evidence>
<evidence type="ECO:0000256" key="2">
    <source>
        <dbReference type="ARBA" id="ARBA00007193"/>
    </source>
</evidence>
<keyword evidence="7" id="KW-0915">Sodium</keyword>
<keyword evidence="9 13" id="KW-0472">Membrane</keyword>
<keyword evidence="15" id="KW-1185">Reference proteome</keyword>
<dbReference type="GO" id="GO:0005886">
    <property type="term" value="C:plasma membrane"/>
    <property type="evidence" value="ECO:0007669"/>
    <property type="project" value="TreeGrafter"/>
</dbReference>
<feature type="transmembrane region" description="Helical" evidence="13">
    <location>
        <begin position="490"/>
        <end position="514"/>
    </location>
</feature>
<dbReference type="GO" id="GO:0015280">
    <property type="term" value="F:ligand-gated sodium channel activity"/>
    <property type="evidence" value="ECO:0007669"/>
    <property type="project" value="TreeGrafter"/>
</dbReference>
<dbReference type="Proteomes" id="UP000183832">
    <property type="component" value="Unassembled WGS sequence"/>
</dbReference>
<organism evidence="14 15">
    <name type="scientific">Clunio marinus</name>
    <dbReference type="NCBI Taxonomy" id="568069"/>
    <lineage>
        <taxon>Eukaryota</taxon>
        <taxon>Metazoa</taxon>
        <taxon>Ecdysozoa</taxon>
        <taxon>Arthropoda</taxon>
        <taxon>Hexapoda</taxon>
        <taxon>Insecta</taxon>
        <taxon>Pterygota</taxon>
        <taxon>Neoptera</taxon>
        <taxon>Endopterygota</taxon>
        <taxon>Diptera</taxon>
        <taxon>Nematocera</taxon>
        <taxon>Chironomoidea</taxon>
        <taxon>Chironomidae</taxon>
        <taxon>Clunio</taxon>
    </lineage>
</organism>
<dbReference type="EMBL" id="CVRI01000073">
    <property type="protein sequence ID" value="CRL07758.1"/>
    <property type="molecule type" value="Genomic_DNA"/>
</dbReference>
<evidence type="ECO:0000256" key="6">
    <source>
        <dbReference type="ARBA" id="ARBA00022989"/>
    </source>
</evidence>
<dbReference type="AlphaFoldDB" id="A0A1J1J8G7"/>
<proteinExistence type="inferred from homology"/>
<dbReference type="InterPro" id="IPR001873">
    <property type="entry name" value="ENaC"/>
</dbReference>
<reference evidence="14 15" key="1">
    <citation type="submission" date="2015-04" db="EMBL/GenBank/DDBJ databases">
        <authorList>
            <person name="Syromyatnikov M.Y."/>
            <person name="Popov V.N."/>
        </authorList>
    </citation>
    <scope>NUCLEOTIDE SEQUENCE [LARGE SCALE GENOMIC DNA]</scope>
</reference>
<evidence type="ECO:0000256" key="1">
    <source>
        <dbReference type="ARBA" id="ARBA00004141"/>
    </source>
</evidence>
<dbReference type="STRING" id="568069.A0A1J1J8G7"/>
<feature type="transmembrane region" description="Helical" evidence="13">
    <location>
        <begin position="140"/>
        <end position="157"/>
    </location>
</feature>
<keyword evidence="5 12" id="KW-0812">Transmembrane</keyword>
<dbReference type="Pfam" id="PF00858">
    <property type="entry name" value="ASC"/>
    <property type="match status" value="2"/>
</dbReference>
<comment type="similarity">
    <text evidence="2 12">Belongs to the amiloride-sensitive sodium channel (TC 1.A.6) family.</text>
</comment>
<evidence type="ECO:0000256" key="13">
    <source>
        <dbReference type="SAM" id="Phobius"/>
    </source>
</evidence>
<evidence type="ECO:0000256" key="11">
    <source>
        <dbReference type="ARBA" id="ARBA00023303"/>
    </source>
</evidence>
<evidence type="ECO:0000256" key="3">
    <source>
        <dbReference type="ARBA" id="ARBA00022448"/>
    </source>
</evidence>
<evidence type="ECO:0000313" key="15">
    <source>
        <dbReference type="Proteomes" id="UP000183832"/>
    </source>
</evidence>
<keyword evidence="11 12" id="KW-0407">Ion channel</keyword>
<accession>A0A1J1J8G7</accession>
<keyword evidence="4 12" id="KW-0894">Sodium channel</keyword>
<keyword evidence="10 12" id="KW-0739">Sodium transport</keyword>
<dbReference type="Gene3D" id="1.10.287.820">
    <property type="entry name" value="Acid-sensing ion channel domain"/>
    <property type="match status" value="1"/>
</dbReference>
<evidence type="ECO:0000256" key="8">
    <source>
        <dbReference type="ARBA" id="ARBA00023065"/>
    </source>
</evidence>
<dbReference type="PANTHER" id="PTHR11690:SF288">
    <property type="entry name" value="AMILORIDE-SENSITIVE NA+ CHANNEL-RELATED"/>
    <property type="match status" value="1"/>
</dbReference>
<keyword evidence="6 13" id="KW-1133">Transmembrane helix</keyword>
<feature type="non-terminal residue" evidence="14">
    <location>
        <position position="1"/>
    </location>
</feature>
<keyword evidence="8 12" id="KW-0406">Ion transport</keyword>
<dbReference type="OrthoDB" id="5874059at2759"/>
<dbReference type="PANTHER" id="PTHR11690">
    <property type="entry name" value="AMILORIDE-SENSITIVE SODIUM CHANNEL-RELATED"/>
    <property type="match status" value="1"/>
</dbReference>
<gene>
    <name evidence="14" type="ORF">CLUMA_CG020712</name>
</gene>
<keyword evidence="3 12" id="KW-0813">Transport</keyword>
<evidence type="ECO:0000256" key="5">
    <source>
        <dbReference type="ARBA" id="ARBA00022692"/>
    </source>
</evidence>